<comment type="cofactor">
    <cofactor evidence="16">
        <name>Mg(2+)</name>
        <dbReference type="ChEBI" id="CHEBI:18420"/>
    </cofactor>
    <text evidence="16">Binds 2 magnesium ions per subunit.</text>
</comment>
<name>A0A2G6MSP1_9BACT</name>
<feature type="active site" evidence="16">
    <location>
        <position position="101"/>
    </location>
</feature>
<evidence type="ECO:0000256" key="10">
    <source>
        <dbReference type="ARBA" id="ARBA00022763"/>
    </source>
</evidence>
<accession>A0A2G6MSP1</accession>
<dbReference type="Proteomes" id="UP000231203">
    <property type="component" value="Unassembled WGS sequence"/>
</dbReference>
<dbReference type="AlphaFoldDB" id="A0A2G6MSP1"/>
<evidence type="ECO:0000256" key="12">
    <source>
        <dbReference type="ARBA" id="ARBA00022932"/>
    </source>
</evidence>
<evidence type="ECO:0000313" key="19">
    <source>
        <dbReference type="EMBL" id="PIE63117.1"/>
    </source>
</evidence>
<dbReference type="Gene3D" id="3.40.1170.60">
    <property type="match status" value="1"/>
</dbReference>
<dbReference type="InterPro" id="IPR043502">
    <property type="entry name" value="DNA/RNA_pol_sf"/>
</dbReference>
<dbReference type="FunFam" id="3.30.1490.100:FF:000004">
    <property type="entry name" value="DNA polymerase IV"/>
    <property type="match status" value="1"/>
</dbReference>
<keyword evidence="6 16" id="KW-0808">Transferase</keyword>
<feature type="binding site" evidence="16">
    <location>
        <position position="6"/>
    </location>
    <ligand>
        <name>Mg(2+)</name>
        <dbReference type="ChEBI" id="CHEBI:18420"/>
    </ligand>
</feature>
<dbReference type="InterPro" id="IPR043128">
    <property type="entry name" value="Rev_trsase/Diguanyl_cyclase"/>
</dbReference>
<evidence type="ECO:0000256" key="3">
    <source>
        <dbReference type="ARBA" id="ARBA00011245"/>
    </source>
</evidence>
<dbReference type="SUPFAM" id="SSF100879">
    <property type="entry name" value="Lesion bypass DNA polymerase (Y-family), little finger domain"/>
    <property type="match status" value="1"/>
</dbReference>
<keyword evidence="7 16" id="KW-0548">Nucleotidyltransferase</keyword>
<evidence type="ECO:0000256" key="7">
    <source>
        <dbReference type="ARBA" id="ARBA00022695"/>
    </source>
</evidence>
<comment type="similarity">
    <text evidence="2 16">Belongs to the DNA polymerase type-Y family.</text>
</comment>
<comment type="subcellular location">
    <subcellularLocation>
        <location evidence="1 16">Cytoplasm</location>
    </subcellularLocation>
</comment>
<feature type="region of interest" description="Disordered" evidence="17">
    <location>
        <begin position="389"/>
        <end position="411"/>
    </location>
</feature>
<keyword evidence="13 16" id="KW-0238">DNA-binding</keyword>
<dbReference type="PROSITE" id="PS50173">
    <property type="entry name" value="UMUC"/>
    <property type="match status" value="1"/>
</dbReference>
<dbReference type="GO" id="GO:0000287">
    <property type="term" value="F:magnesium ion binding"/>
    <property type="evidence" value="ECO:0007669"/>
    <property type="project" value="UniProtKB-UniRule"/>
</dbReference>
<dbReference type="HAMAP" id="MF_01113">
    <property type="entry name" value="DNApol_IV"/>
    <property type="match status" value="1"/>
</dbReference>
<evidence type="ECO:0000256" key="2">
    <source>
        <dbReference type="ARBA" id="ARBA00010945"/>
    </source>
</evidence>
<dbReference type="PANTHER" id="PTHR11076">
    <property type="entry name" value="DNA REPAIR POLYMERASE UMUC / TRANSFERASE FAMILY MEMBER"/>
    <property type="match status" value="1"/>
</dbReference>
<dbReference type="NCBIfam" id="NF002677">
    <property type="entry name" value="PRK02406.1"/>
    <property type="match status" value="1"/>
</dbReference>
<dbReference type="GO" id="GO:0003887">
    <property type="term" value="F:DNA-directed DNA polymerase activity"/>
    <property type="evidence" value="ECO:0007669"/>
    <property type="project" value="UniProtKB-UniRule"/>
</dbReference>
<comment type="subunit">
    <text evidence="3 16">Monomer.</text>
</comment>
<evidence type="ECO:0000256" key="9">
    <source>
        <dbReference type="ARBA" id="ARBA00022723"/>
    </source>
</evidence>
<feature type="binding site" evidence="16">
    <location>
        <position position="100"/>
    </location>
    <ligand>
        <name>Mg(2+)</name>
        <dbReference type="ChEBI" id="CHEBI:18420"/>
    </ligand>
</feature>
<dbReference type="Gene3D" id="3.30.1490.100">
    <property type="entry name" value="DNA polymerase, Y-family, little finger domain"/>
    <property type="match status" value="1"/>
</dbReference>
<dbReference type="InterPro" id="IPR053848">
    <property type="entry name" value="IMS_HHH_1"/>
</dbReference>
<dbReference type="Gene3D" id="1.10.150.20">
    <property type="entry name" value="5' to 3' exonuclease, C-terminal subdomain"/>
    <property type="match status" value="1"/>
</dbReference>
<dbReference type="GO" id="GO:0005829">
    <property type="term" value="C:cytosol"/>
    <property type="evidence" value="ECO:0007669"/>
    <property type="project" value="TreeGrafter"/>
</dbReference>
<dbReference type="EMBL" id="PDTI01000016">
    <property type="protein sequence ID" value="PIE63117.1"/>
    <property type="molecule type" value="Genomic_DNA"/>
</dbReference>
<protein>
    <recommendedName>
        <fullName evidence="16">DNA polymerase IV</fullName>
        <shortName evidence="16">Pol IV</shortName>
        <ecNumber evidence="16">2.7.7.7</ecNumber>
    </recommendedName>
</protein>
<evidence type="ECO:0000256" key="15">
    <source>
        <dbReference type="ARBA" id="ARBA00049244"/>
    </source>
</evidence>
<evidence type="ECO:0000256" key="8">
    <source>
        <dbReference type="ARBA" id="ARBA00022705"/>
    </source>
</evidence>
<evidence type="ECO:0000256" key="16">
    <source>
        <dbReference type="HAMAP-Rule" id="MF_01113"/>
    </source>
</evidence>
<comment type="function">
    <text evidence="16">Poorly processive, error-prone DNA polymerase involved in untargeted mutagenesis. Copies undamaged DNA at stalled replication forks, which arise in vivo from mismatched or misaligned primer ends. These misaligned primers can be extended by PolIV. Exhibits no 3'-5' exonuclease (proofreading) activity. May be involved in translesional synthesis, in conjunction with the beta clamp from PolIII.</text>
</comment>
<proteinExistence type="inferred from homology"/>
<evidence type="ECO:0000256" key="1">
    <source>
        <dbReference type="ARBA" id="ARBA00004496"/>
    </source>
</evidence>
<dbReference type="GO" id="GO:0006261">
    <property type="term" value="P:DNA-templated DNA replication"/>
    <property type="evidence" value="ECO:0007669"/>
    <property type="project" value="UniProtKB-UniRule"/>
</dbReference>
<keyword evidence="8 16" id="KW-0235">DNA replication</keyword>
<feature type="site" description="Substrate discrimination" evidence="16">
    <location>
        <position position="11"/>
    </location>
</feature>
<dbReference type="CDD" id="cd03586">
    <property type="entry name" value="PolY_Pol_IV_kappa"/>
    <property type="match status" value="1"/>
</dbReference>
<keyword evidence="10 16" id="KW-0227">DNA damage</keyword>
<dbReference type="SUPFAM" id="SSF56672">
    <property type="entry name" value="DNA/RNA polymerases"/>
    <property type="match status" value="1"/>
</dbReference>
<organism evidence="19 20">
    <name type="scientific">Desulfobacter postgatei</name>
    <dbReference type="NCBI Taxonomy" id="2293"/>
    <lineage>
        <taxon>Bacteria</taxon>
        <taxon>Pseudomonadati</taxon>
        <taxon>Thermodesulfobacteriota</taxon>
        <taxon>Desulfobacteria</taxon>
        <taxon>Desulfobacterales</taxon>
        <taxon>Desulfobacteraceae</taxon>
        <taxon>Desulfobacter</taxon>
    </lineage>
</organism>
<keyword evidence="9 16" id="KW-0479">Metal-binding</keyword>
<dbReference type="InterPro" id="IPR001126">
    <property type="entry name" value="UmuC"/>
</dbReference>
<gene>
    <name evidence="16" type="primary">dinB</name>
    <name evidence="19" type="ORF">CSA25_01995</name>
</gene>
<sequence length="411" mass="45565">MILHMDMDAFFASVEQRDNPRLRGKALVVSGRSRRSVVSTASYEARKFGIHSAMPLFQALRLCPHLTIVSGNREKYVRDSKRIMEILNRFTPLVEPMSIDEAYMDIRGCERLFGSPRQIAMKIKHQVAQELGLTCSIGVAPVRFLAKIASDMNKPDGLTLINKENMDGFIKTLPIGRVPGVGKRAMAAMTALNIQFLGDIQGLTPEVLDRKFGKMGQRLSELSRGIDPTPVGGHTVRKSISSETTLSQDISDPVDIKQVLLACAQRVGRDLRKKGWLCRHVSIKIKFSDFTQITRGKKTTSWISSSNAIYDEAVALLDRVSLKKKIRLLGVGVSEFMDESRPVQISLIPDPAEIANKQWETVDHAVDAVLDKFGSNVIQKAALAQGKTFHKNPTGDVSRGTKGIQTHDKCE</sequence>
<dbReference type="Pfam" id="PF11799">
    <property type="entry name" value="IMS_C"/>
    <property type="match status" value="1"/>
</dbReference>
<evidence type="ECO:0000256" key="6">
    <source>
        <dbReference type="ARBA" id="ARBA00022679"/>
    </source>
</evidence>
<dbReference type="InterPro" id="IPR036775">
    <property type="entry name" value="DNA_pol_Y-fam_lit_finger_sf"/>
</dbReference>
<keyword evidence="11 16" id="KW-0460">Magnesium</keyword>
<dbReference type="Pfam" id="PF21999">
    <property type="entry name" value="IMS_HHH_1"/>
    <property type="match status" value="1"/>
</dbReference>
<evidence type="ECO:0000256" key="5">
    <source>
        <dbReference type="ARBA" id="ARBA00022490"/>
    </source>
</evidence>
<dbReference type="InterPro" id="IPR017961">
    <property type="entry name" value="DNA_pol_Y-fam_little_finger"/>
</dbReference>
<dbReference type="Pfam" id="PF00817">
    <property type="entry name" value="IMS"/>
    <property type="match status" value="1"/>
</dbReference>
<evidence type="ECO:0000256" key="4">
    <source>
        <dbReference type="ARBA" id="ARBA00022457"/>
    </source>
</evidence>
<dbReference type="GO" id="GO:0009432">
    <property type="term" value="P:SOS response"/>
    <property type="evidence" value="ECO:0007669"/>
    <property type="project" value="TreeGrafter"/>
</dbReference>
<keyword evidence="14 16" id="KW-0234">DNA repair</keyword>
<dbReference type="EC" id="2.7.7.7" evidence="16"/>
<dbReference type="PANTHER" id="PTHR11076:SF33">
    <property type="entry name" value="DNA POLYMERASE KAPPA"/>
    <property type="match status" value="1"/>
</dbReference>
<feature type="domain" description="UmuC" evidence="18">
    <location>
        <begin position="2"/>
        <end position="182"/>
    </location>
</feature>
<dbReference type="Gene3D" id="3.30.70.270">
    <property type="match status" value="1"/>
</dbReference>
<comment type="caution">
    <text evidence="19">The sequence shown here is derived from an EMBL/GenBank/DDBJ whole genome shotgun (WGS) entry which is preliminary data.</text>
</comment>
<evidence type="ECO:0000256" key="17">
    <source>
        <dbReference type="SAM" id="MobiDB-lite"/>
    </source>
</evidence>
<dbReference type="GO" id="GO:0042276">
    <property type="term" value="P:error-prone translesion synthesis"/>
    <property type="evidence" value="ECO:0007669"/>
    <property type="project" value="TreeGrafter"/>
</dbReference>
<keyword evidence="4 16" id="KW-0515">Mutator protein</keyword>
<comment type="catalytic activity">
    <reaction evidence="15 16">
        <text>DNA(n) + a 2'-deoxyribonucleoside 5'-triphosphate = DNA(n+1) + diphosphate</text>
        <dbReference type="Rhea" id="RHEA:22508"/>
        <dbReference type="Rhea" id="RHEA-COMP:17339"/>
        <dbReference type="Rhea" id="RHEA-COMP:17340"/>
        <dbReference type="ChEBI" id="CHEBI:33019"/>
        <dbReference type="ChEBI" id="CHEBI:61560"/>
        <dbReference type="ChEBI" id="CHEBI:173112"/>
        <dbReference type="EC" id="2.7.7.7"/>
    </reaction>
</comment>
<evidence type="ECO:0000256" key="14">
    <source>
        <dbReference type="ARBA" id="ARBA00023204"/>
    </source>
</evidence>
<evidence type="ECO:0000256" key="11">
    <source>
        <dbReference type="ARBA" id="ARBA00022842"/>
    </source>
</evidence>
<dbReference type="GO" id="GO:0006281">
    <property type="term" value="P:DNA repair"/>
    <property type="evidence" value="ECO:0007669"/>
    <property type="project" value="UniProtKB-UniRule"/>
</dbReference>
<reference evidence="19 20" key="1">
    <citation type="submission" date="2017-10" db="EMBL/GenBank/DDBJ databases">
        <title>Novel microbial diversity and functional potential in the marine mammal oral microbiome.</title>
        <authorList>
            <person name="Dudek N.K."/>
            <person name="Sun C.L."/>
            <person name="Burstein D."/>
            <person name="Kantor R.S."/>
            <person name="Aliaga Goltsman D.S."/>
            <person name="Bik E.M."/>
            <person name="Thomas B.C."/>
            <person name="Banfield J.F."/>
            <person name="Relman D.A."/>
        </authorList>
    </citation>
    <scope>NUCLEOTIDE SEQUENCE [LARGE SCALE GENOMIC DNA]</scope>
    <source>
        <strain evidence="19">DOLJORAL78_47_202</strain>
    </source>
</reference>
<keyword evidence="5 16" id="KW-0963">Cytoplasm</keyword>
<dbReference type="FunFam" id="3.40.1170.60:FF:000001">
    <property type="entry name" value="DNA polymerase IV"/>
    <property type="match status" value="1"/>
</dbReference>
<dbReference type="GO" id="GO:0003684">
    <property type="term" value="F:damaged DNA binding"/>
    <property type="evidence" value="ECO:0007669"/>
    <property type="project" value="InterPro"/>
</dbReference>
<dbReference type="InterPro" id="IPR022880">
    <property type="entry name" value="DNApol_IV"/>
</dbReference>
<evidence type="ECO:0000256" key="13">
    <source>
        <dbReference type="ARBA" id="ARBA00023125"/>
    </source>
</evidence>
<keyword evidence="12 16" id="KW-0239">DNA-directed DNA polymerase</keyword>
<evidence type="ECO:0000259" key="18">
    <source>
        <dbReference type="PROSITE" id="PS50173"/>
    </source>
</evidence>
<evidence type="ECO:0000313" key="20">
    <source>
        <dbReference type="Proteomes" id="UP000231203"/>
    </source>
</evidence>
<dbReference type="InterPro" id="IPR050116">
    <property type="entry name" value="DNA_polymerase-Y"/>
</dbReference>